<gene>
    <name evidence="2" type="ORF">FCN18_02375</name>
</gene>
<dbReference type="Gene3D" id="2.170.150.40">
    <property type="entry name" value="Domain of unknown function (DUF427)"/>
    <property type="match status" value="2"/>
</dbReference>
<evidence type="ECO:0000313" key="3">
    <source>
        <dbReference type="Proteomes" id="UP000309992"/>
    </source>
</evidence>
<feature type="domain" description="DUF427" evidence="1">
    <location>
        <begin position="18"/>
        <end position="103"/>
    </location>
</feature>
<dbReference type="InterPro" id="IPR007361">
    <property type="entry name" value="DUF427"/>
</dbReference>
<dbReference type="PANTHER" id="PTHR34310:SF9">
    <property type="entry name" value="BLR5716 PROTEIN"/>
    <property type="match status" value="1"/>
</dbReference>
<protein>
    <submittedName>
        <fullName evidence="2">DUF427 domain-containing protein</fullName>
    </submittedName>
</protein>
<organism evidence="2 3">
    <name type="scientific">Prauserella endophytica</name>
    <dbReference type="NCBI Taxonomy" id="1592324"/>
    <lineage>
        <taxon>Bacteria</taxon>
        <taxon>Bacillati</taxon>
        <taxon>Actinomycetota</taxon>
        <taxon>Actinomycetes</taxon>
        <taxon>Pseudonocardiales</taxon>
        <taxon>Pseudonocardiaceae</taxon>
        <taxon>Prauserella</taxon>
        <taxon>Prauserella coralliicola group</taxon>
    </lineage>
</organism>
<dbReference type="Proteomes" id="UP000309992">
    <property type="component" value="Unassembled WGS sequence"/>
</dbReference>
<accession>A0ABY2SC76</accession>
<keyword evidence="3" id="KW-1185">Reference proteome</keyword>
<dbReference type="InterPro" id="IPR038694">
    <property type="entry name" value="DUF427_sf"/>
</dbReference>
<dbReference type="PANTHER" id="PTHR34310">
    <property type="entry name" value="DUF427 DOMAIN PROTEIN (AFU_ORTHOLOGUE AFUA_3G02220)"/>
    <property type="match status" value="1"/>
</dbReference>
<evidence type="ECO:0000259" key="1">
    <source>
        <dbReference type="Pfam" id="PF04248"/>
    </source>
</evidence>
<name>A0ABY2SC76_9PSEU</name>
<dbReference type="EMBL" id="SWMS01000001">
    <property type="protein sequence ID" value="TKG73435.1"/>
    <property type="molecule type" value="Genomic_DNA"/>
</dbReference>
<dbReference type="Pfam" id="PF04248">
    <property type="entry name" value="NTP_transf_9"/>
    <property type="match status" value="2"/>
</dbReference>
<proteinExistence type="predicted"/>
<feature type="domain" description="DUF427" evidence="1">
    <location>
        <begin position="140"/>
        <end position="231"/>
    </location>
</feature>
<reference evidence="2 3" key="1">
    <citation type="journal article" date="2015" name="Antonie Van Leeuwenhoek">
        <title>Prauserella endophytica sp. nov., an endophytic actinobacterium isolated from Tamarix taklamakanensis.</title>
        <authorList>
            <person name="Liu J.M."/>
            <person name="Habden X."/>
            <person name="Guo L."/>
            <person name="Tuo L."/>
            <person name="Jiang Z.K."/>
            <person name="Liu S.W."/>
            <person name="Liu X.F."/>
            <person name="Chen L."/>
            <person name="Li R.F."/>
            <person name="Zhang Y.Q."/>
            <person name="Sun C.H."/>
        </authorList>
    </citation>
    <scope>NUCLEOTIDE SEQUENCE [LARGE SCALE GENOMIC DNA]</scope>
    <source>
        <strain evidence="2 3">CGMCC 4.7182</strain>
    </source>
</reference>
<dbReference type="RefSeq" id="WP_137092994.1">
    <property type="nucleotide sequence ID" value="NZ_SWMS01000001.1"/>
</dbReference>
<sequence length="251" mass="28840">MSTESRGRVRTERGAKRVRAVFAGKVVADTTRPLLVWEVPYYPTYYFPREDVRAELIVPTGQTRRSPSRGEGRVSTLSVGEREAIDAVTDYPESPLDELRDHVRLDWDAMDAWFEEDEEVYVHPRDPHTRIDILPSSRHVRIEVNGVTVADSRSPKLLFETGLPTRYYLPKVDVRLDLLEPSDRVTRCPYKGDTQYFSVRAGEELVPDLAWTYRTPLPESERIAGLIAFTDELVDVYVDGKLQERPKTKFA</sequence>
<evidence type="ECO:0000313" key="2">
    <source>
        <dbReference type="EMBL" id="TKG73435.1"/>
    </source>
</evidence>
<comment type="caution">
    <text evidence="2">The sequence shown here is derived from an EMBL/GenBank/DDBJ whole genome shotgun (WGS) entry which is preliminary data.</text>
</comment>